<name>A0A0A9EJC1_ARUDO</name>
<protein>
    <submittedName>
        <fullName evidence="1">Uncharacterized protein</fullName>
    </submittedName>
</protein>
<reference evidence="1" key="1">
    <citation type="submission" date="2014-09" db="EMBL/GenBank/DDBJ databases">
        <authorList>
            <person name="Magalhaes I.L.F."/>
            <person name="Oliveira U."/>
            <person name="Santos F.R."/>
            <person name="Vidigal T.H.D.A."/>
            <person name="Brescovit A.D."/>
            <person name="Santos A.J."/>
        </authorList>
    </citation>
    <scope>NUCLEOTIDE SEQUENCE</scope>
    <source>
        <tissue evidence="1">Shoot tissue taken approximately 20 cm above the soil surface</tissue>
    </source>
</reference>
<dbReference type="EMBL" id="GBRH01197719">
    <property type="protein sequence ID" value="JAE00177.1"/>
    <property type="molecule type" value="Transcribed_RNA"/>
</dbReference>
<sequence>MGQFEHHPYVTWPVLLYIRSKNNLSVTKVLSLHIRSGSEKKSGRLKA</sequence>
<accession>A0A0A9EJC1</accession>
<organism evidence="1">
    <name type="scientific">Arundo donax</name>
    <name type="common">Giant reed</name>
    <name type="synonym">Donax arundinaceus</name>
    <dbReference type="NCBI Taxonomy" id="35708"/>
    <lineage>
        <taxon>Eukaryota</taxon>
        <taxon>Viridiplantae</taxon>
        <taxon>Streptophyta</taxon>
        <taxon>Embryophyta</taxon>
        <taxon>Tracheophyta</taxon>
        <taxon>Spermatophyta</taxon>
        <taxon>Magnoliopsida</taxon>
        <taxon>Liliopsida</taxon>
        <taxon>Poales</taxon>
        <taxon>Poaceae</taxon>
        <taxon>PACMAD clade</taxon>
        <taxon>Arundinoideae</taxon>
        <taxon>Arundineae</taxon>
        <taxon>Arundo</taxon>
    </lineage>
</organism>
<dbReference type="AlphaFoldDB" id="A0A0A9EJC1"/>
<reference evidence="1" key="2">
    <citation type="journal article" date="2015" name="Data Brief">
        <title>Shoot transcriptome of the giant reed, Arundo donax.</title>
        <authorList>
            <person name="Barrero R.A."/>
            <person name="Guerrero F.D."/>
            <person name="Moolhuijzen P."/>
            <person name="Goolsby J.A."/>
            <person name="Tidwell J."/>
            <person name="Bellgard S.E."/>
            <person name="Bellgard M.I."/>
        </authorList>
    </citation>
    <scope>NUCLEOTIDE SEQUENCE</scope>
    <source>
        <tissue evidence="1">Shoot tissue taken approximately 20 cm above the soil surface</tissue>
    </source>
</reference>
<evidence type="ECO:0000313" key="1">
    <source>
        <dbReference type="EMBL" id="JAE00177.1"/>
    </source>
</evidence>
<proteinExistence type="predicted"/>